<feature type="region of interest" description="Disordered" evidence="1">
    <location>
        <begin position="538"/>
        <end position="582"/>
    </location>
</feature>
<feature type="region of interest" description="Disordered" evidence="1">
    <location>
        <begin position="776"/>
        <end position="798"/>
    </location>
</feature>
<accession>W4G0S2</accession>
<feature type="region of interest" description="Disordered" evidence="1">
    <location>
        <begin position="404"/>
        <end position="441"/>
    </location>
</feature>
<dbReference type="Gene3D" id="2.60.120.260">
    <property type="entry name" value="Galactose-binding domain-like"/>
    <property type="match status" value="1"/>
</dbReference>
<dbReference type="OrthoDB" id="547680at2759"/>
<evidence type="ECO:0008006" key="3">
    <source>
        <dbReference type="Google" id="ProtNLM"/>
    </source>
</evidence>
<name>W4G0S2_APHAT</name>
<dbReference type="GeneID" id="20813828"/>
<feature type="compositionally biased region" description="Low complexity" evidence="1">
    <location>
        <begin position="999"/>
        <end position="1018"/>
    </location>
</feature>
<dbReference type="STRING" id="112090.W4G0S2"/>
<dbReference type="SUPFAM" id="SSF49785">
    <property type="entry name" value="Galactose-binding domain-like"/>
    <property type="match status" value="1"/>
</dbReference>
<sequence>MQLLGKLWFVDMPMPVEWHPKWETHFRDTHHSILKDVVASRNKLAFKIDHELPPTNQEHDDTVNLTCVESDLQQYLHLVDGLNDVRATLPRQNTPFQTWTWKHACLNQPTDPTEPYSLEFYLDTERGMVVFAMACVCALQAEQRSSVPPLDDDTSSSSTTVKDTWRRAAGLFHEATARLPPSSPLHPFLHIWVQLCVVHAHAVEMHHVQAGLDTTSHVQIARYESALSRGGHSACVAAQSFVAHMSSPTSTTTCQQMRWLVLVYKTLCKASYCMSEVVLYESKHPDIALLFCDAVIKSKLPMPPQYPHRACVYFTKLMQTLVAAHHDSVAHAMDIKSTLQGTAKSVSWTHALRPEHVHSFLSMEPLQLQSLQPIDVVLPDHVVDAPVRAAIRHAFMQHPDALLIPNTSKSPVERPNSSSRTSKTVVYQDHSTRNPHDPSTTWATSPLLCPLQVSPAKGPPVVHFDPNTSTSRDIRVAMRAHNLGLLPDSSAKKNRLFEWEYGVEPFTPRLDARQLTRGLSLPALPLAISSAVDAQHTTTLTPSHGRSLLPTTSTSSTSSSTEANDQFDNNGHHHVNDDNITPSTDDLPLTLLKLDCLVGAETFKQDHHSLLSSMHSSLPSPCDAMGTTTTTIPKLNRNMVTSTRKCCALCTRPFPVVNLVGVVLMKRILELRATWGLATAGTPKCAPASYLYRDVRVCVLCTDILYGQPDFRLNSQAPPSTTLSLSSSSPSISPSSLLPLHPLPTSSSSIQHTASISKHVQHLRRLSLSAHTYSTTTTPTATTVTPPPGFDKDILRQPQPLTNSTTNYVVDEVGYMIHQRILNDALLLRAPSQVLPCVDLTQRRHRGVVASQSSVLMLGVASNAINPVDTHRGIHTHEEQAPWWEVDLGSHCEISTVEVWNCADSDPQVAARLFPCHILLLLKPGHRRPLVELLGVAVDSVVLAAPSQPLRWRPKTGSVCRYVRLVVDKLTYLHVERVHVFGTALKHDDLVPTTNPLRPATASTAAAKSTTLPSSPASNLRRGQRHHTPDNHPNLPHHSIQPPFNHISMRFQQDRRHSSTSSTSGSPHRPKSAGFLLPTASSHMRDQLTHALRDQLAIDDQVNHPLMHSPHYRQHHRLPPSSTSSPCQ</sequence>
<dbReference type="VEuPathDB" id="FungiDB:H257_11832"/>
<feature type="region of interest" description="Disordered" evidence="1">
    <location>
        <begin position="1106"/>
        <end position="1128"/>
    </location>
</feature>
<feature type="region of interest" description="Disordered" evidence="1">
    <location>
        <begin position="989"/>
        <end position="1076"/>
    </location>
</feature>
<feature type="compositionally biased region" description="Low complexity" evidence="1">
    <location>
        <begin position="551"/>
        <end position="561"/>
    </location>
</feature>
<evidence type="ECO:0000313" key="2">
    <source>
        <dbReference type="EMBL" id="ETV73295.1"/>
    </source>
</evidence>
<feature type="compositionally biased region" description="Polar residues" evidence="1">
    <location>
        <begin position="405"/>
        <end position="425"/>
    </location>
</feature>
<dbReference type="RefSeq" id="XP_009837171.1">
    <property type="nucleotide sequence ID" value="XM_009838869.1"/>
</dbReference>
<organism evidence="2">
    <name type="scientific">Aphanomyces astaci</name>
    <name type="common">Crayfish plague agent</name>
    <dbReference type="NCBI Taxonomy" id="112090"/>
    <lineage>
        <taxon>Eukaryota</taxon>
        <taxon>Sar</taxon>
        <taxon>Stramenopiles</taxon>
        <taxon>Oomycota</taxon>
        <taxon>Saprolegniomycetes</taxon>
        <taxon>Saprolegniales</taxon>
        <taxon>Verrucalvaceae</taxon>
        <taxon>Aphanomyces</taxon>
    </lineage>
</organism>
<protein>
    <recommendedName>
        <fullName evidence="3">F5/8 type C domain-containing protein</fullName>
    </recommendedName>
</protein>
<dbReference type="AlphaFoldDB" id="W4G0S2"/>
<reference evidence="2" key="1">
    <citation type="submission" date="2013-12" db="EMBL/GenBank/DDBJ databases">
        <title>The Genome Sequence of Aphanomyces astaci APO3.</title>
        <authorList>
            <consortium name="The Broad Institute Genomics Platform"/>
            <person name="Russ C."/>
            <person name="Tyler B."/>
            <person name="van West P."/>
            <person name="Dieguez-Uribeondo J."/>
            <person name="Young S.K."/>
            <person name="Zeng Q."/>
            <person name="Gargeya S."/>
            <person name="Fitzgerald M."/>
            <person name="Abouelleil A."/>
            <person name="Alvarado L."/>
            <person name="Chapman S.B."/>
            <person name="Gainer-Dewar J."/>
            <person name="Goldberg J."/>
            <person name="Griggs A."/>
            <person name="Gujja S."/>
            <person name="Hansen M."/>
            <person name="Howarth C."/>
            <person name="Imamovic A."/>
            <person name="Ireland A."/>
            <person name="Larimer J."/>
            <person name="McCowan C."/>
            <person name="Murphy C."/>
            <person name="Pearson M."/>
            <person name="Poon T.W."/>
            <person name="Priest M."/>
            <person name="Roberts A."/>
            <person name="Saif S."/>
            <person name="Shea T."/>
            <person name="Sykes S."/>
            <person name="Wortman J."/>
            <person name="Nusbaum C."/>
            <person name="Birren B."/>
        </authorList>
    </citation>
    <scope>NUCLEOTIDE SEQUENCE [LARGE SCALE GENOMIC DNA]</scope>
    <source>
        <strain evidence="2">APO3</strain>
    </source>
</reference>
<dbReference type="InterPro" id="IPR008979">
    <property type="entry name" value="Galactose-bd-like_sf"/>
</dbReference>
<dbReference type="EMBL" id="KI913149">
    <property type="protein sequence ID" value="ETV73295.1"/>
    <property type="molecule type" value="Genomic_DNA"/>
</dbReference>
<evidence type="ECO:0000256" key="1">
    <source>
        <dbReference type="SAM" id="MobiDB-lite"/>
    </source>
</evidence>
<proteinExistence type="predicted"/>
<gene>
    <name evidence="2" type="ORF">H257_11832</name>
</gene>